<evidence type="ECO:0000313" key="3">
    <source>
        <dbReference type="Proteomes" id="UP000399805"/>
    </source>
</evidence>
<dbReference type="Proteomes" id="UP000399805">
    <property type="component" value="Unassembled WGS sequence"/>
</dbReference>
<evidence type="ECO:0000313" key="2">
    <source>
        <dbReference type="EMBL" id="VVJ22233.1"/>
    </source>
</evidence>
<keyword evidence="3" id="KW-1185">Reference proteome</keyword>
<name>A0A6I8M086_9PSEU</name>
<dbReference type="EMBL" id="CABVGP010000002">
    <property type="protein sequence ID" value="VVJ22233.1"/>
    <property type="molecule type" value="Genomic_DNA"/>
</dbReference>
<evidence type="ECO:0000256" key="1">
    <source>
        <dbReference type="SAM" id="MobiDB-lite"/>
    </source>
</evidence>
<reference evidence="2 3" key="1">
    <citation type="submission" date="2019-09" db="EMBL/GenBank/DDBJ databases">
        <authorList>
            <person name="Leyn A S."/>
        </authorList>
    </citation>
    <scope>NUCLEOTIDE SEQUENCE [LARGE SCALE GENOMIC DNA]</scope>
    <source>
        <strain evidence="2">AA231_1</strain>
    </source>
</reference>
<organism evidence="2 3">
    <name type="scientific">Amycolatopsis camponoti</name>
    <dbReference type="NCBI Taxonomy" id="2606593"/>
    <lineage>
        <taxon>Bacteria</taxon>
        <taxon>Bacillati</taxon>
        <taxon>Actinomycetota</taxon>
        <taxon>Actinomycetes</taxon>
        <taxon>Pseudonocardiales</taxon>
        <taxon>Pseudonocardiaceae</taxon>
        <taxon>Amycolatopsis</taxon>
    </lineage>
</organism>
<sequence length="122" mass="13468">MHSGYRGVAHGPAQSTRVIRRGRPSRRALRFRGFRRALPFRWFPLRRAHRLLLRFPGRPAGARFRSSTRTAARRCGCRSGGSRPGCHAGTGRRQSVDSRRPLLGTTAATSGAPRGRTTHAVG</sequence>
<protein>
    <submittedName>
        <fullName evidence="2">Uncharacterized protein</fullName>
    </submittedName>
</protein>
<gene>
    <name evidence="2" type="ORF">AA23TX_07244</name>
</gene>
<proteinExistence type="predicted"/>
<accession>A0A6I8M086</accession>
<dbReference type="AlphaFoldDB" id="A0A6I8M086"/>
<feature type="region of interest" description="Disordered" evidence="1">
    <location>
        <begin position="62"/>
        <end position="122"/>
    </location>
</feature>